<dbReference type="Proteomes" id="UP000321154">
    <property type="component" value="Unassembled WGS sequence"/>
</dbReference>
<reference evidence="2 4" key="2">
    <citation type="submission" date="2020-07" db="EMBL/GenBank/DDBJ databases">
        <title>Sequencing the genomes of 1000 actinobacteria strains.</title>
        <authorList>
            <person name="Klenk H.-P."/>
        </authorList>
    </citation>
    <scope>NUCLEOTIDE SEQUENCE [LARGE SCALE GENOMIC DNA]</scope>
    <source>
        <strain evidence="2 4">DSM 10309</strain>
    </source>
</reference>
<name>A0A7W3PII1_9MICO</name>
<sequence length="73" mass="7945">MAFTKYDLLAALIEAQGKESTDEVGWHYLLMGVVHRLGEGYGSEEALADELFNFLAEATVPAQSEEPALSGKQ</sequence>
<evidence type="ECO:0000313" key="3">
    <source>
        <dbReference type="Proteomes" id="UP000321154"/>
    </source>
</evidence>
<dbReference type="AlphaFoldDB" id="A0A7W3PII1"/>
<dbReference type="RefSeq" id="WP_146852872.1">
    <property type="nucleotide sequence ID" value="NZ_BAAAHR010000002.1"/>
</dbReference>
<dbReference type="EMBL" id="JACGWW010000001">
    <property type="protein sequence ID" value="MBA8812684.1"/>
    <property type="molecule type" value="Genomic_DNA"/>
</dbReference>
<keyword evidence="3" id="KW-1185">Reference proteome</keyword>
<reference evidence="1 3" key="1">
    <citation type="submission" date="2019-07" db="EMBL/GenBank/DDBJ databases">
        <title>Whole genome shotgun sequence of Frigoribacterium faeni NBRC 103066.</title>
        <authorList>
            <person name="Hosoyama A."/>
            <person name="Uohara A."/>
            <person name="Ohji S."/>
            <person name="Ichikawa N."/>
        </authorList>
    </citation>
    <scope>NUCLEOTIDE SEQUENCE [LARGE SCALE GENOMIC DNA]</scope>
    <source>
        <strain evidence="1 3">NBRC 103066</strain>
    </source>
</reference>
<dbReference type="Proteomes" id="UP000522688">
    <property type="component" value="Unassembled WGS sequence"/>
</dbReference>
<proteinExistence type="predicted"/>
<protein>
    <submittedName>
        <fullName evidence="2">Uncharacterized protein</fullName>
    </submittedName>
</protein>
<organism evidence="2 4">
    <name type="scientific">Frigoribacterium faeni</name>
    <dbReference type="NCBI Taxonomy" id="145483"/>
    <lineage>
        <taxon>Bacteria</taxon>
        <taxon>Bacillati</taxon>
        <taxon>Actinomycetota</taxon>
        <taxon>Actinomycetes</taxon>
        <taxon>Micrococcales</taxon>
        <taxon>Microbacteriaceae</taxon>
        <taxon>Frigoribacterium</taxon>
    </lineage>
</organism>
<comment type="caution">
    <text evidence="2">The sequence shown here is derived from an EMBL/GenBank/DDBJ whole genome shotgun (WGS) entry which is preliminary data.</text>
</comment>
<evidence type="ECO:0000313" key="4">
    <source>
        <dbReference type="Proteomes" id="UP000522688"/>
    </source>
</evidence>
<evidence type="ECO:0000313" key="1">
    <source>
        <dbReference type="EMBL" id="GEK82301.1"/>
    </source>
</evidence>
<accession>A0A7W3PII1</accession>
<evidence type="ECO:0000313" key="2">
    <source>
        <dbReference type="EMBL" id="MBA8812684.1"/>
    </source>
</evidence>
<dbReference type="EMBL" id="BJUV01000004">
    <property type="protein sequence ID" value="GEK82301.1"/>
    <property type="molecule type" value="Genomic_DNA"/>
</dbReference>
<gene>
    <name evidence="2" type="ORF">FB463_000908</name>
    <name evidence="1" type="ORF">FFA01_06100</name>
</gene>